<protein>
    <submittedName>
        <fullName evidence="1">Uncharacterized protein</fullName>
    </submittedName>
</protein>
<name>A0A9K3GPI3_9EUKA</name>
<comment type="caution">
    <text evidence="1">The sequence shown here is derived from an EMBL/GenBank/DDBJ whole genome shotgun (WGS) entry which is preliminary data.</text>
</comment>
<dbReference type="AlphaFoldDB" id="A0A9K3GPI3"/>
<dbReference type="EMBL" id="BDIP01007359">
    <property type="protein sequence ID" value="GIQ91229.1"/>
    <property type="molecule type" value="Genomic_DNA"/>
</dbReference>
<accession>A0A9K3GPI3</accession>
<organism evidence="1 2">
    <name type="scientific">Kipferlia bialata</name>
    <dbReference type="NCBI Taxonomy" id="797122"/>
    <lineage>
        <taxon>Eukaryota</taxon>
        <taxon>Metamonada</taxon>
        <taxon>Carpediemonas-like organisms</taxon>
        <taxon>Kipferlia</taxon>
    </lineage>
</organism>
<gene>
    <name evidence="1" type="ORF">KIPB_014387</name>
</gene>
<reference evidence="1 2" key="1">
    <citation type="journal article" date="2018" name="PLoS ONE">
        <title>The draft genome of Kipferlia bialata reveals reductive genome evolution in fornicate parasites.</title>
        <authorList>
            <person name="Tanifuji G."/>
            <person name="Takabayashi S."/>
            <person name="Kume K."/>
            <person name="Takagi M."/>
            <person name="Nakayama T."/>
            <person name="Kamikawa R."/>
            <person name="Inagaki Y."/>
            <person name="Hashimoto T."/>
        </authorList>
    </citation>
    <scope>NUCLEOTIDE SEQUENCE [LARGE SCALE GENOMIC DNA]</scope>
    <source>
        <strain evidence="1">NY0173</strain>
    </source>
</reference>
<sequence>MWRVNGIDKYEDYCGTDRSLYGADRRIDSNGCRLGGWRPYSTRKRYTTLVRPEDQREGVGHKPRVQVEVGQVCGILL</sequence>
<keyword evidence="2" id="KW-1185">Reference proteome</keyword>
<dbReference type="Proteomes" id="UP000265618">
    <property type="component" value="Unassembled WGS sequence"/>
</dbReference>
<evidence type="ECO:0000313" key="2">
    <source>
        <dbReference type="Proteomes" id="UP000265618"/>
    </source>
</evidence>
<proteinExistence type="predicted"/>
<evidence type="ECO:0000313" key="1">
    <source>
        <dbReference type="EMBL" id="GIQ91229.1"/>
    </source>
</evidence>